<dbReference type="GO" id="GO:0003723">
    <property type="term" value="F:RNA binding"/>
    <property type="evidence" value="ECO:0007669"/>
    <property type="project" value="InterPro"/>
</dbReference>
<dbReference type="KEGG" id="dpp:DICPUDRAFT_28377"/>
<dbReference type="EMBL" id="GL870973">
    <property type="protein sequence ID" value="EGC38603.1"/>
    <property type="molecule type" value="Genomic_DNA"/>
</dbReference>
<organism evidence="4 5">
    <name type="scientific">Dictyostelium purpureum</name>
    <name type="common">Slime mold</name>
    <dbReference type="NCBI Taxonomy" id="5786"/>
    <lineage>
        <taxon>Eukaryota</taxon>
        <taxon>Amoebozoa</taxon>
        <taxon>Evosea</taxon>
        <taxon>Eumycetozoa</taxon>
        <taxon>Dictyostelia</taxon>
        <taxon>Dictyosteliales</taxon>
        <taxon>Dictyosteliaceae</taxon>
        <taxon>Dictyostelium</taxon>
    </lineage>
</organism>
<dbReference type="OrthoDB" id="428658at2759"/>
<dbReference type="Gene3D" id="3.30.2350.10">
    <property type="entry name" value="Pseudouridine synthase"/>
    <property type="match status" value="1"/>
</dbReference>
<dbReference type="STRING" id="5786.F0ZBU9"/>
<dbReference type="Pfam" id="PF00849">
    <property type="entry name" value="PseudoU_synth_2"/>
    <property type="match status" value="1"/>
</dbReference>
<dbReference type="InParanoid" id="F0ZBU9"/>
<feature type="domain" description="Pseudouridine synthase RsuA/RluA-like" evidence="3">
    <location>
        <begin position="57"/>
        <end position="263"/>
    </location>
</feature>
<protein>
    <recommendedName>
        <fullName evidence="3">Pseudouridine synthase RsuA/RluA-like domain-containing protein</fullName>
    </recommendedName>
</protein>
<evidence type="ECO:0000256" key="2">
    <source>
        <dbReference type="SAM" id="MobiDB-lite"/>
    </source>
</evidence>
<dbReference type="CDD" id="cd02869">
    <property type="entry name" value="PseudoU_synth_RluA_like"/>
    <property type="match status" value="1"/>
</dbReference>
<comment type="similarity">
    <text evidence="1">Belongs to the pseudouridine synthase RluA family.</text>
</comment>
<dbReference type="eggNOG" id="KOG1919">
    <property type="taxonomic scope" value="Eukaryota"/>
</dbReference>
<keyword evidence="5" id="KW-1185">Reference proteome</keyword>
<dbReference type="GO" id="GO:0000455">
    <property type="term" value="P:enzyme-directed rRNA pseudouridine synthesis"/>
    <property type="evidence" value="ECO:0000318"/>
    <property type="project" value="GO_Central"/>
</dbReference>
<accession>F0ZBU9</accession>
<dbReference type="InterPro" id="IPR020103">
    <property type="entry name" value="PsdUridine_synth_cat_dom_sf"/>
</dbReference>
<dbReference type="PANTHER" id="PTHR21600:SF87">
    <property type="entry name" value="RNA PSEUDOURIDYLATE SYNTHASE DOMAIN-CONTAINING PROTEIN 1"/>
    <property type="match status" value="1"/>
</dbReference>
<dbReference type="AlphaFoldDB" id="F0ZBU9"/>
<feature type="region of interest" description="Disordered" evidence="2">
    <location>
        <begin position="204"/>
        <end position="234"/>
    </location>
</feature>
<dbReference type="InterPro" id="IPR006145">
    <property type="entry name" value="PsdUridine_synth_RsuA/RluA"/>
</dbReference>
<dbReference type="RefSeq" id="XP_003284882.1">
    <property type="nucleotide sequence ID" value="XM_003284834.1"/>
</dbReference>
<feature type="compositionally biased region" description="Low complexity" evidence="2">
    <location>
        <begin position="204"/>
        <end position="223"/>
    </location>
</feature>
<sequence length="315" mass="35973">MTENPNKKIKLDDDSKEIITTVETTVATTTTILKKINYLGRTPPSNPIFKVIFKSDDYCLVNKPYDVNIDDDGKDRNETVVKYLENEYPEVKGSIRFVNRIDYATSGIVVTALNKKSANKGMELFQNRDTTKTYLAIVHGHIESDEGLIDKPIANDKSDLNSFKMCIGDKIDNPGRSSQTNYKVLERGHIKRFKKFSDNLKLLSYNNSNNNGDNNSENNSDNNKNNDKNDNIQNEEIIEMPVTKVLLTPKSGRRHQLRVHLQSIGHIIVGDETYGPKDPQSERMMLHSWKLILPFKNEPQINVETDDPFKEILIK</sequence>
<gene>
    <name evidence="4" type="ORF">DICPUDRAFT_28377</name>
</gene>
<proteinExistence type="inferred from homology"/>
<dbReference type="GO" id="GO:0009982">
    <property type="term" value="F:pseudouridine synthase activity"/>
    <property type="evidence" value="ECO:0000318"/>
    <property type="project" value="GO_Central"/>
</dbReference>
<dbReference type="SUPFAM" id="SSF55120">
    <property type="entry name" value="Pseudouridine synthase"/>
    <property type="match status" value="1"/>
</dbReference>
<name>F0ZBU9_DICPU</name>
<reference evidence="5" key="1">
    <citation type="journal article" date="2011" name="Genome Biol.">
        <title>Comparative genomics of the social amoebae Dictyostelium discoideum and Dictyostelium purpureum.</title>
        <authorList>
            <consortium name="US DOE Joint Genome Institute (JGI-PGF)"/>
            <person name="Sucgang R."/>
            <person name="Kuo A."/>
            <person name="Tian X."/>
            <person name="Salerno W."/>
            <person name="Parikh A."/>
            <person name="Feasley C.L."/>
            <person name="Dalin E."/>
            <person name="Tu H."/>
            <person name="Huang E."/>
            <person name="Barry K."/>
            <person name="Lindquist E."/>
            <person name="Shapiro H."/>
            <person name="Bruce D."/>
            <person name="Schmutz J."/>
            <person name="Salamov A."/>
            <person name="Fey P."/>
            <person name="Gaudet P."/>
            <person name="Anjard C."/>
            <person name="Babu M.M."/>
            <person name="Basu S."/>
            <person name="Bushmanova Y."/>
            <person name="van der Wel H."/>
            <person name="Katoh-Kurasawa M."/>
            <person name="Dinh C."/>
            <person name="Coutinho P.M."/>
            <person name="Saito T."/>
            <person name="Elias M."/>
            <person name="Schaap P."/>
            <person name="Kay R.R."/>
            <person name="Henrissat B."/>
            <person name="Eichinger L."/>
            <person name="Rivero F."/>
            <person name="Putnam N.H."/>
            <person name="West C.M."/>
            <person name="Loomis W.F."/>
            <person name="Chisholm R.L."/>
            <person name="Shaulsky G."/>
            <person name="Strassmann J.E."/>
            <person name="Queller D.C."/>
            <person name="Kuspa A."/>
            <person name="Grigoriev I.V."/>
        </authorList>
    </citation>
    <scope>NUCLEOTIDE SEQUENCE [LARGE SCALE GENOMIC DNA]</scope>
    <source>
        <strain evidence="5">QSDP1</strain>
    </source>
</reference>
<evidence type="ECO:0000313" key="5">
    <source>
        <dbReference type="Proteomes" id="UP000001064"/>
    </source>
</evidence>
<dbReference type="InterPro" id="IPR050188">
    <property type="entry name" value="RluA_PseudoU_synthase"/>
</dbReference>
<dbReference type="GeneID" id="10507001"/>
<evidence type="ECO:0000259" key="3">
    <source>
        <dbReference type="Pfam" id="PF00849"/>
    </source>
</evidence>
<dbReference type="OMA" id="WKLILPF"/>
<dbReference type="Proteomes" id="UP000001064">
    <property type="component" value="Unassembled WGS sequence"/>
</dbReference>
<evidence type="ECO:0000313" key="4">
    <source>
        <dbReference type="EMBL" id="EGC38603.1"/>
    </source>
</evidence>
<dbReference type="VEuPathDB" id="AmoebaDB:DICPUDRAFT_28377"/>
<evidence type="ECO:0000256" key="1">
    <source>
        <dbReference type="ARBA" id="ARBA00010876"/>
    </source>
</evidence>
<dbReference type="PANTHER" id="PTHR21600">
    <property type="entry name" value="MITOCHONDRIAL RNA PSEUDOURIDINE SYNTHASE"/>
    <property type="match status" value="1"/>
</dbReference>